<keyword evidence="5 8" id="KW-1133">Transmembrane helix</keyword>
<feature type="transmembrane region" description="Helical" evidence="8">
    <location>
        <begin position="228"/>
        <end position="248"/>
    </location>
</feature>
<evidence type="ECO:0000313" key="9">
    <source>
        <dbReference type="EMBL" id="OAA87744.1"/>
    </source>
</evidence>
<comment type="caution">
    <text evidence="9">The sequence shown here is derived from an EMBL/GenBank/DDBJ whole genome shotgun (WGS) entry which is preliminary data.</text>
</comment>
<dbReference type="EMBL" id="LITQ01000039">
    <property type="protein sequence ID" value="OAA87744.1"/>
    <property type="molecule type" value="Genomic_DNA"/>
</dbReference>
<dbReference type="PATRIC" id="fig|1705578.3.peg.2963"/>
<name>A0A168PHD7_9CLOT</name>
<feature type="transmembrane region" description="Helical" evidence="8">
    <location>
        <begin position="96"/>
        <end position="129"/>
    </location>
</feature>
<dbReference type="GO" id="GO:0005886">
    <property type="term" value="C:plasma membrane"/>
    <property type="evidence" value="ECO:0007669"/>
    <property type="project" value="UniProtKB-SubCell"/>
</dbReference>
<accession>A0A168PHD7</accession>
<organism evidence="9 11">
    <name type="scientific">Clostridium coskatii</name>
    <dbReference type="NCBI Taxonomy" id="1705578"/>
    <lineage>
        <taxon>Bacteria</taxon>
        <taxon>Bacillati</taxon>
        <taxon>Bacillota</taxon>
        <taxon>Clostridia</taxon>
        <taxon>Eubacteriales</taxon>
        <taxon>Clostridiaceae</taxon>
        <taxon>Clostridium</taxon>
    </lineage>
</organism>
<feature type="transmembrane region" description="Helical" evidence="8">
    <location>
        <begin position="339"/>
        <end position="364"/>
    </location>
</feature>
<feature type="transmembrane region" description="Helical" evidence="8">
    <location>
        <begin position="58"/>
        <end position="76"/>
    </location>
</feature>
<reference evidence="10 12" key="2">
    <citation type="journal article" date="2016" name="Front. Microbiol.">
        <title>Industrial Acetogenic Biocatalysts: A Comparative Metabolic and Genomic Analysis.</title>
        <authorList>
            <person name="Bengelsdorf F."/>
            <person name="Poehlein A."/>
            <person name="Sonja S."/>
            <person name="Erz C."/>
            <person name="Hummel T."/>
            <person name="Hoffmeister S."/>
            <person name="Daniel R."/>
            <person name="Durre P."/>
        </authorList>
    </citation>
    <scope>NUCLEOTIDE SEQUENCE [LARGE SCALE GENOMIC DNA]</scope>
    <source>
        <strain evidence="10 12">PTA-10522</strain>
    </source>
</reference>
<feature type="transmembrane region" description="Helical" evidence="8">
    <location>
        <begin position="174"/>
        <end position="193"/>
    </location>
</feature>
<evidence type="ECO:0000256" key="1">
    <source>
        <dbReference type="ARBA" id="ARBA00004651"/>
    </source>
</evidence>
<comment type="subcellular location">
    <subcellularLocation>
        <location evidence="1">Cell membrane</location>
        <topology evidence="1">Multi-pass membrane protein</topology>
    </subcellularLocation>
</comment>
<evidence type="ECO:0000256" key="6">
    <source>
        <dbReference type="ARBA" id="ARBA00023136"/>
    </source>
</evidence>
<dbReference type="Proteomes" id="UP000077384">
    <property type="component" value="Unassembled WGS sequence"/>
</dbReference>
<feature type="transmembrane region" description="Helical" evidence="8">
    <location>
        <begin position="27"/>
        <end position="46"/>
    </location>
</feature>
<sequence>MSLVIVGIGVILLLVLMIPCKLNGFISLILVSLVVGVLEGMPLGNVTKSMYKGIGGQLNSLILILAFGAMLGKLMSDCGAGQRIATTLINKFGMKRVQWAMLVTSIIVGITMFFEAAFILLIPIIYSIVKETKLPLIYVGFPAVVALSVTHSFLPPHPGPTLVASAFKASVGGTLLLGLILAIPGAIIAGILFSKTSIVKNAKTHIPEGLTTSKLFTDEEMPSFGKSLFTAIVPVILIAISEFSGMFLPKGSSLLKYIKFFGDAPIALMITVIIAMFTFGFGCSRSLDDITKSMSESVKAIAMIILIIGAGGAFKQVLVDSGVGNTIVSITKGLNFSPIVLAWFIAAILRTALGSATVAVTAAAGLVMPLAASSGVNTSLMVLAVTTGSIFASHVNDPGFWMYKEYFGLSVADAIKTRTSYTCILSVIGLIGVLILNIFVH</sequence>
<dbReference type="NCBIfam" id="TIGR00791">
    <property type="entry name" value="gntP"/>
    <property type="match status" value="1"/>
</dbReference>
<keyword evidence="12" id="KW-1185">Reference proteome</keyword>
<dbReference type="Pfam" id="PF02447">
    <property type="entry name" value="GntP_permease"/>
    <property type="match status" value="1"/>
</dbReference>
<keyword evidence="6 8" id="KW-0472">Membrane</keyword>
<evidence type="ECO:0000256" key="2">
    <source>
        <dbReference type="ARBA" id="ARBA00022448"/>
    </source>
</evidence>
<comment type="similarity">
    <text evidence="7">Belongs to the GntP permease family.</text>
</comment>
<dbReference type="PANTHER" id="PTHR30354:SF22">
    <property type="entry name" value="HIGH-AFFINITY GLUCONATE TRANSPORTER"/>
    <property type="match status" value="1"/>
</dbReference>
<feature type="transmembrane region" description="Helical" evidence="8">
    <location>
        <begin position="260"/>
        <end position="279"/>
    </location>
</feature>
<gene>
    <name evidence="9" type="primary">gntT_3</name>
    <name evidence="10" type="ORF">CLCOS_35350</name>
    <name evidence="9" type="ORF">WX73_02691</name>
</gene>
<keyword evidence="2" id="KW-0813">Transport</keyword>
<dbReference type="PIRSF" id="PIRSF002746">
    <property type="entry name" value="Gluconate_transporter"/>
    <property type="match status" value="1"/>
</dbReference>
<evidence type="ECO:0000256" key="5">
    <source>
        <dbReference type="ARBA" id="ARBA00022989"/>
    </source>
</evidence>
<proteinExistence type="inferred from homology"/>
<feature type="transmembrane region" description="Helical" evidence="8">
    <location>
        <begin position="136"/>
        <end position="154"/>
    </location>
</feature>
<keyword evidence="4 8" id="KW-0812">Transmembrane</keyword>
<dbReference type="PANTHER" id="PTHR30354">
    <property type="entry name" value="GNT FAMILY GLUCONATE TRANSPORTER"/>
    <property type="match status" value="1"/>
</dbReference>
<dbReference type="EMBL" id="LROR01000076">
    <property type="protein sequence ID" value="OBR91307.1"/>
    <property type="molecule type" value="Genomic_DNA"/>
</dbReference>
<evidence type="ECO:0000256" key="8">
    <source>
        <dbReference type="SAM" id="Phobius"/>
    </source>
</evidence>
<reference evidence="9 11" key="1">
    <citation type="journal article" date="2015" name="Biotechnol. Bioeng.">
        <title>Genome sequence and phenotypic characterization of Caulobacter segnis.</title>
        <authorList>
            <person name="Patel S."/>
            <person name="Fletcher B."/>
            <person name="Scott D.C."/>
            <person name="Ely B."/>
        </authorList>
    </citation>
    <scope>NUCLEOTIDE SEQUENCE [LARGE SCALE GENOMIC DNA]</scope>
    <source>
        <strain evidence="9 11">PS02</strain>
    </source>
</reference>
<dbReference type="AlphaFoldDB" id="A0A168PHD7"/>
<feature type="transmembrane region" description="Helical" evidence="8">
    <location>
        <begin position="300"/>
        <end position="319"/>
    </location>
</feature>
<protein>
    <submittedName>
        <fullName evidence="9">High-affinity gluconate transporter</fullName>
    </submittedName>
</protein>
<dbReference type="GO" id="GO:0015128">
    <property type="term" value="F:gluconate transmembrane transporter activity"/>
    <property type="evidence" value="ECO:0007669"/>
    <property type="project" value="InterPro"/>
</dbReference>
<keyword evidence="3" id="KW-1003">Cell membrane</keyword>
<feature type="transmembrane region" description="Helical" evidence="8">
    <location>
        <begin position="376"/>
        <end position="395"/>
    </location>
</feature>
<evidence type="ECO:0000313" key="12">
    <source>
        <dbReference type="Proteomes" id="UP000093694"/>
    </source>
</evidence>
<dbReference type="InterPro" id="IPR003474">
    <property type="entry name" value="Glcn_transporter"/>
</dbReference>
<dbReference type="Proteomes" id="UP000093694">
    <property type="component" value="Unassembled WGS sequence"/>
</dbReference>
<evidence type="ECO:0000256" key="3">
    <source>
        <dbReference type="ARBA" id="ARBA00022475"/>
    </source>
</evidence>
<dbReference type="RefSeq" id="WP_063602342.1">
    <property type="nucleotide sequence ID" value="NZ_LITQ01000039.1"/>
</dbReference>
<evidence type="ECO:0000256" key="4">
    <source>
        <dbReference type="ARBA" id="ARBA00022692"/>
    </source>
</evidence>
<evidence type="ECO:0000256" key="7">
    <source>
        <dbReference type="ARBA" id="ARBA00049663"/>
    </source>
</evidence>
<feature type="transmembrane region" description="Helical" evidence="8">
    <location>
        <begin position="419"/>
        <end position="440"/>
    </location>
</feature>
<evidence type="ECO:0000313" key="11">
    <source>
        <dbReference type="Proteomes" id="UP000077384"/>
    </source>
</evidence>
<evidence type="ECO:0000313" key="10">
    <source>
        <dbReference type="EMBL" id="OBR91307.1"/>
    </source>
</evidence>